<comment type="caution">
    <text evidence="1">The sequence shown here is derived from an EMBL/GenBank/DDBJ whole genome shotgun (WGS) entry which is preliminary data.</text>
</comment>
<name>A0ABU7KZG2_9ACTN</name>
<evidence type="ECO:0000313" key="1">
    <source>
        <dbReference type="EMBL" id="MEE2054664.1"/>
    </source>
</evidence>
<dbReference type="EMBL" id="JAUUCC010000123">
    <property type="protein sequence ID" value="MEE2054664.1"/>
    <property type="molecule type" value="Genomic_DNA"/>
</dbReference>
<dbReference type="RefSeq" id="WP_330161493.1">
    <property type="nucleotide sequence ID" value="NZ_BAAAJA010000077.1"/>
</dbReference>
<organism evidence="1 2">
    <name type="scientific">Nocardiopsis tropica</name>
    <dbReference type="NCBI Taxonomy" id="109330"/>
    <lineage>
        <taxon>Bacteria</taxon>
        <taxon>Bacillati</taxon>
        <taxon>Actinomycetota</taxon>
        <taxon>Actinomycetes</taxon>
        <taxon>Streptosporangiales</taxon>
        <taxon>Nocardiopsidaceae</taxon>
        <taxon>Nocardiopsis</taxon>
    </lineage>
</organism>
<evidence type="ECO:0000313" key="2">
    <source>
        <dbReference type="Proteomes" id="UP001348641"/>
    </source>
</evidence>
<sequence length="74" mass="8310">MPPPTHRTPPLVRATVGGEALHAYLLGWVGGRARITWVEAYHDEPHQWRWVETTLPSGDVEQLPGQSYLAVPKE</sequence>
<gene>
    <name evidence="1" type="ORF">Q8A49_29620</name>
</gene>
<dbReference type="Proteomes" id="UP001348641">
    <property type="component" value="Unassembled WGS sequence"/>
</dbReference>
<proteinExistence type="predicted"/>
<accession>A0ABU7KZG2</accession>
<protein>
    <submittedName>
        <fullName evidence="1">Uncharacterized protein</fullName>
    </submittedName>
</protein>
<reference evidence="1 2" key="1">
    <citation type="submission" date="2023-07" db="EMBL/GenBank/DDBJ databases">
        <authorList>
            <person name="Girao M."/>
            <person name="Carvalho M.F."/>
        </authorList>
    </citation>
    <scope>NUCLEOTIDE SEQUENCE [LARGE SCALE GENOMIC DNA]</scope>
    <source>
        <strain evidence="1 2">66/93</strain>
    </source>
</reference>